<dbReference type="AlphaFoldDB" id="A0A4Q5M2I7"/>
<dbReference type="PANTHER" id="PTHR12993:SF30">
    <property type="entry name" value="N-ACETYL-ALPHA-D-GLUCOSAMINYL L-MALATE DEACETYLASE 1"/>
    <property type="match status" value="1"/>
</dbReference>
<sequence>MRRHIILLAFLLVSATAYSQTQKPLRIIMIGAHPDDCDLDAGGIGILLSKMGHAVKFVAVTNGDAGHQSEGGGMLAKRRFAEAKEAGKRFGVEYDVLDNHDGELLPNLNVRLQIIRKIREWGADMVIAPRPNDYHPDHRYTGILVQDAAYMVGVPNVAPDTPPLKKNPVFMYFQDNFQRPNPFRPDVVVDISAVYEQKVYALDAHVSQVYEWLPWIGGYLDQVPKGDAERKAWLAKTRAVPITPEARASLEKWYGKAYAANVKHAESFEICEYGSRPTDDDIRRLFPMLKLSN</sequence>
<dbReference type="SUPFAM" id="SSF102588">
    <property type="entry name" value="LmbE-like"/>
    <property type="match status" value="1"/>
</dbReference>
<dbReference type="Proteomes" id="UP000293162">
    <property type="component" value="Unassembled WGS sequence"/>
</dbReference>
<reference evidence="2 3" key="1">
    <citation type="submission" date="2019-02" db="EMBL/GenBank/DDBJ databases">
        <title>Bacterial novel species Emticicia sp. 17J42-9 isolated from soil.</title>
        <authorList>
            <person name="Jung H.-Y."/>
        </authorList>
    </citation>
    <scope>NUCLEOTIDE SEQUENCE [LARGE SCALE GENOMIC DNA]</scope>
    <source>
        <strain evidence="2 3">17J42-9</strain>
    </source>
</reference>
<dbReference type="InterPro" id="IPR003737">
    <property type="entry name" value="GlcNAc_PI_deacetylase-related"/>
</dbReference>
<dbReference type="OrthoDB" id="9790023at2"/>
<dbReference type="RefSeq" id="WP_130020200.1">
    <property type="nucleotide sequence ID" value="NZ_SEWF01000007.1"/>
</dbReference>
<evidence type="ECO:0000313" key="2">
    <source>
        <dbReference type="EMBL" id="RYU96524.1"/>
    </source>
</evidence>
<dbReference type="GO" id="GO:0016811">
    <property type="term" value="F:hydrolase activity, acting on carbon-nitrogen (but not peptide) bonds, in linear amides"/>
    <property type="evidence" value="ECO:0007669"/>
    <property type="project" value="TreeGrafter"/>
</dbReference>
<name>A0A4Q5M2I7_9BACT</name>
<accession>A0A4Q5M2I7</accession>
<dbReference type="EMBL" id="SEWF01000007">
    <property type="protein sequence ID" value="RYU96524.1"/>
    <property type="molecule type" value="Genomic_DNA"/>
</dbReference>
<keyword evidence="3" id="KW-1185">Reference proteome</keyword>
<dbReference type="Gene3D" id="3.40.50.10320">
    <property type="entry name" value="LmbE-like"/>
    <property type="match status" value="1"/>
</dbReference>
<gene>
    <name evidence="2" type="ORF">EWM59_06840</name>
</gene>
<dbReference type="PANTHER" id="PTHR12993">
    <property type="entry name" value="N-ACETYLGLUCOSAMINYL-PHOSPHATIDYLINOSITOL DE-N-ACETYLASE-RELATED"/>
    <property type="match status" value="1"/>
</dbReference>
<organism evidence="2 3">
    <name type="scientific">Emticicia agri</name>
    <dbReference type="NCBI Taxonomy" id="2492393"/>
    <lineage>
        <taxon>Bacteria</taxon>
        <taxon>Pseudomonadati</taxon>
        <taxon>Bacteroidota</taxon>
        <taxon>Cytophagia</taxon>
        <taxon>Cytophagales</taxon>
        <taxon>Leadbetterellaceae</taxon>
        <taxon>Emticicia</taxon>
    </lineage>
</organism>
<protein>
    <submittedName>
        <fullName evidence="2">PIG-L family deacetylase</fullName>
    </submittedName>
</protein>
<dbReference type="InterPro" id="IPR024078">
    <property type="entry name" value="LmbE-like_dom_sf"/>
</dbReference>
<dbReference type="Pfam" id="PF02585">
    <property type="entry name" value="PIG-L"/>
    <property type="match status" value="1"/>
</dbReference>
<evidence type="ECO:0000313" key="3">
    <source>
        <dbReference type="Proteomes" id="UP000293162"/>
    </source>
</evidence>
<comment type="caution">
    <text evidence="2">The sequence shown here is derived from an EMBL/GenBank/DDBJ whole genome shotgun (WGS) entry which is preliminary data.</text>
</comment>
<evidence type="ECO:0000256" key="1">
    <source>
        <dbReference type="SAM" id="SignalP"/>
    </source>
</evidence>
<feature type="signal peptide" evidence="1">
    <location>
        <begin position="1"/>
        <end position="19"/>
    </location>
</feature>
<keyword evidence="1" id="KW-0732">Signal</keyword>
<feature type="chain" id="PRO_5020887826" evidence="1">
    <location>
        <begin position="20"/>
        <end position="293"/>
    </location>
</feature>
<proteinExistence type="predicted"/>